<reference evidence="5" key="1">
    <citation type="journal article" date="2023" name="Science">
        <title>Elucidation of the pathway for biosynthesis of saponin adjuvants from the soapbark tree.</title>
        <authorList>
            <person name="Reed J."/>
            <person name="Orme A."/>
            <person name="El-Demerdash A."/>
            <person name="Owen C."/>
            <person name="Martin L.B.B."/>
            <person name="Misra R.C."/>
            <person name="Kikuchi S."/>
            <person name="Rejzek M."/>
            <person name="Martin A.C."/>
            <person name="Harkess A."/>
            <person name="Leebens-Mack J."/>
            <person name="Louveau T."/>
            <person name="Stephenson M.J."/>
            <person name="Osbourn A."/>
        </authorList>
    </citation>
    <scope>NUCLEOTIDE SEQUENCE</scope>
    <source>
        <strain evidence="5">S10</strain>
    </source>
</reference>
<gene>
    <name evidence="5" type="ORF">O6P43_025948</name>
</gene>
<dbReference type="GO" id="GO:0008168">
    <property type="term" value="F:methyltransferase activity"/>
    <property type="evidence" value="ECO:0007669"/>
    <property type="project" value="UniProtKB-KW"/>
</dbReference>
<keyword evidence="6" id="KW-1185">Reference proteome</keyword>
<accession>A0AAD7PGS7</accession>
<evidence type="ECO:0000256" key="3">
    <source>
        <dbReference type="ARBA" id="ARBA00022723"/>
    </source>
</evidence>
<dbReference type="PANTHER" id="PTHR31009">
    <property type="entry name" value="S-ADENOSYL-L-METHIONINE:CARBOXYL METHYLTRANSFERASE FAMILY PROTEIN"/>
    <property type="match status" value="1"/>
</dbReference>
<name>A0AAD7PGS7_QUISA</name>
<dbReference type="InterPro" id="IPR005299">
    <property type="entry name" value="MeTrfase_7"/>
</dbReference>
<dbReference type="Pfam" id="PF03492">
    <property type="entry name" value="Methyltransf_7"/>
    <property type="match status" value="1"/>
</dbReference>
<keyword evidence="3" id="KW-0479">Metal-binding</keyword>
<evidence type="ECO:0000313" key="5">
    <source>
        <dbReference type="EMBL" id="KAJ7954359.1"/>
    </source>
</evidence>
<evidence type="ECO:0000313" key="6">
    <source>
        <dbReference type="Proteomes" id="UP001163823"/>
    </source>
</evidence>
<dbReference type="SUPFAM" id="SSF53335">
    <property type="entry name" value="S-adenosyl-L-methionine-dependent methyltransferases"/>
    <property type="match status" value="1"/>
</dbReference>
<keyword evidence="1 5" id="KW-0489">Methyltransferase</keyword>
<dbReference type="Gene3D" id="3.40.50.150">
    <property type="entry name" value="Vaccinia Virus protein VP39"/>
    <property type="match status" value="1"/>
</dbReference>
<evidence type="ECO:0000256" key="4">
    <source>
        <dbReference type="ARBA" id="ARBA00022842"/>
    </source>
</evidence>
<comment type="caution">
    <text evidence="5">The sequence shown here is derived from an EMBL/GenBank/DDBJ whole genome shotgun (WGS) entry which is preliminary data.</text>
</comment>
<keyword evidence="2" id="KW-0808">Transferase</keyword>
<dbReference type="GO" id="GO:0032259">
    <property type="term" value="P:methylation"/>
    <property type="evidence" value="ECO:0007669"/>
    <property type="project" value="UniProtKB-KW"/>
</dbReference>
<dbReference type="GO" id="GO:0046872">
    <property type="term" value="F:metal ion binding"/>
    <property type="evidence" value="ECO:0007669"/>
    <property type="project" value="UniProtKB-KW"/>
</dbReference>
<protein>
    <submittedName>
        <fullName evidence="5">S-adenosylmethionine-dependent methyltransferase</fullName>
    </submittedName>
</protein>
<evidence type="ECO:0000256" key="1">
    <source>
        <dbReference type="ARBA" id="ARBA00022603"/>
    </source>
</evidence>
<proteinExistence type="predicted"/>
<dbReference type="Proteomes" id="UP001163823">
    <property type="component" value="Chromosome 10"/>
</dbReference>
<dbReference type="InterPro" id="IPR042086">
    <property type="entry name" value="MeTrfase_capping"/>
</dbReference>
<dbReference type="InterPro" id="IPR029063">
    <property type="entry name" value="SAM-dependent_MTases_sf"/>
</dbReference>
<sequence length="364" mass="40356">MSETIAAVDSHPMNGGDGTYSYTKNSYYQKAATKAAKTRVDDVIAEKLDTKVILSSTSGNTLRIADLGCSIGPNTFMAMQNIIDAVKRKYLQSEGLASRMPEFQVLFNDHSSNDFNTLFTSLPPDRQYFAAGVPGSFYDRLFPESSLHFVHSSYALQWLSKVPEELLDKNSRAWNKGRVHYTSAPDEVTEAYATQFSKDMTTFLDARSKELVVGGLMVLIMPCLPEGIPHSRIPAGVLFDYLGSSLMDMVKDGLISEDQVDSFNLPVYTASAKEMTKLVDKNGCFSIERMDSTNPSSKIGGPVNSQACTMHLRAGMEGIISKHFGSDIIDELFNRFQKKADEFSYLLESSIKEGSQLFVVLKRK</sequence>
<dbReference type="AlphaFoldDB" id="A0AAD7PGS7"/>
<dbReference type="FunFam" id="3.40.50.150:FF:000103">
    <property type="entry name" value="SABATH methyltransferase 1"/>
    <property type="match status" value="1"/>
</dbReference>
<dbReference type="EMBL" id="JARAOO010000010">
    <property type="protein sequence ID" value="KAJ7954359.1"/>
    <property type="molecule type" value="Genomic_DNA"/>
</dbReference>
<keyword evidence="4" id="KW-0460">Magnesium</keyword>
<evidence type="ECO:0000256" key="2">
    <source>
        <dbReference type="ARBA" id="ARBA00022679"/>
    </source>
</evidence>
<organism evidence="5 6">
    <name type="scientific">Quillaja saponaria</name>
    <name type="common">Soap bark tree</name>
    <dbReference type="NCBI Taxonomy" id="32244"/>
    <lineage>
        <taxon>Eukaryota</taxon>
        <taxon>Viridiplantae</taxon>
        <taxon>Streptophyta</taxon>
        <taxon>Embryophyta</taxon>
        <taxon>Tracheophyta</taxon>
        <taxon>Spermatophyta</taxon>
        <taxon>Magnoliopsida</taxon>
        <taxon>eudicotyledons</taxon>
        <taxon>Gunneridae</taxon>
        <taxon>Pentapetalae</taxon>
        <taxon>rosids</taxon>
        <taxon>fabids</taxon>
        <taxon>Fabales</taxon>
        <taxon>Quillajaceae</taxon>
        <taxon>Quillaja</taxon>
    </lineage>
</organism>
<dbReference type="KEGG" id="qsa:O6P43_025948"/>
<dbReference type="Gene3D" id="1.10.1200.270">
    <property type="entry name" value="Methyltransferase, alpha-helical capping domain"/>
    <property type="match status" value="1"/>
</dbReference>